<sequence>MDIIGIFRSAPVPKILSETESKISASAKNMMLALKSVKNDANAKGIKVERMYKKTESSARKLIKNTARGDIKAALKDVKIYEKRSGKLFENIGNPFYKANISIAERERLFITTSLYKLHYKN</sequence>
<accession>A0ABS6DGW1</accession>
<dbReference type="RefSeq" id="WP_216375681.1">
    <property type="nucleotide sequence ID" value="NZ_JAGRYT010000003.1"/>
</dbReference>
<evidence type="ECO:0000313" key="2">
    <source>
        <dbReference type="Proteomes" id="UP000686327"/>
    </source>
</evidence>
<dbReference type="EMBL" id="JAGRYU010000014">
    <property type="protein sequence ID" value="MBU4682449.1"/>
    <property type="molecule type" value="Genomic_DNA"/>
</dbReference>
<dbReference type="Proteomes" id="UP000686327">
    <property type="component" value="Unassembled WGS sequence"/>
</dbReference>
<gene>
    <name evidence="1" type="ORF">KC222_10515</name>
</gene>
<reference evidence="2" key="1">
    <citation type="submission" date="2023-07" db="EMBL/GenBank/DDBJ databases">
        <title>Cedecea davisae an AmpC producer and its therapeutic implications.</title>
        <authorList>
            <person name="Notter J."/>
        </authorList>
    </citation>
    <scope>NUCLEOTIDE SEQUENCE [LARGE SCALE GENOMIC DNA]</scope>
    <source>
        <strain evidence="2">1</strain>
    </source>
</reference>
<name>A0ABS6DGW1_9ENTR</name>
<keyword evidence="2" id="KW-1185">Reference proteome</keyword>
<proteinExistence type="predicted"/>
<evidence type="ECO:0000313" key="1">
    <source>
        <dbReference type="EMBL" id="MBU4682449.1"/>
    </source>
</evidence>
<comment type="caution">
    <text evidence="1">The sequence shown here is derived from an EMBL/GenBank/DDBJ whole genome shotgun (WGS) entry which is preliminary data.</text>
</comment>
<protein>
    <submittedName>
        <fullName evidence="1">Uncharacterized protein</fullName>
    </submittedName>
</protein>
<organism evidence="1 2">
    <name type="scientific">Cedecea davisae</name>
    <dbReference type="NCBI Taxonomy" id="158484"/>
    <lineage>
        <taxon>Bacteria</taxon>
        <taxon>Pseudomonadati</taxon>
        <taxon>Pseudomonadota</taxon>
        <taxon>Gammaproteobacteria</taxon>
        <taxon>Enterobacterales</taxon>
        <taxon>Enterobacteriaceae</taxon>
        <taxon>Cedecea</taxon>
    </lineage>
</organism>